<dbReference type="EMBL" id="HE573023">
    <property type="protein sequence ID" value="CCC48898.1"/>
    <property type="molecule type" value="Genomic_DNA"/>
</dbReference>
<evidence type="ECO:0000256" key="1">
    <source>
        <dbReference type="SAM" id="MobiDB-lite"/>
    </source>
</evidence>
<feature type="region of interest" description="Disordered" evidence="1">
    <location>
        <begin position="151"/>
        <end position="179"/>
    </location>
</feature>
<name>G0TY53_TRYVY</name>
<accession>G0TY53</accession>
<proteinExistence type="predicted"/>
<sequence>MGEIYEQNIAALVETGICYQTTTEITEQATEEKAVGRQSFRHVASAKYRDTFLAAPYAGFSVKALKGETAQRQIWMFCTVQPGRCCTDLWTTVDSHSATSRRHPLATHPTFIPSHPVSFAFASPNTAISFPLASTTQICLPVITQVVKRGKGVAPNATRSKSATTKAVPQNKEREVRTH</sequence>
<evidence type="ECO:0000313" key="2">
    <source>
        <dbReference type="EMBL" id="CCC48898.1"/>
    </source>
</evidence>
<protein>
    <submittedName>
        <fullName evidence="2">Uncharacterized protein</fullName>
    </submittedName>
</protein>
<gene>
    <name evidence="2" type="ORF">TVY486_0702350</name>
</gene>
<organism evidence="2">
    <name type="scientific">Trypanosoma vivax (strain Y486)</name>
    <dbReference type="NCBI Taxonomy" id="1055687"/>
    <lineage>
        <taxon>Eukaryota</taxon>
        <taxon>Discoba</taxon>
        <taxon>Euglenozoa</taxon>
        <taxon>Kinetoplastea</taxon>
        <taxon>Metakinetoplastina</taxon>
        <taxon>Trypanosomatida</taxon>
        <taxon>Trypanosomatidae</taxon>
        <taxon>Trypanosoma</taxon>
        <taxon>Duttonella</taxon>
    </lineage>
</organism>
<feature type="compositionally biased region" description="Polar residues" evidence="1">
    <location>
        <begin position="157"/>
        <end position="168"/>
    </location>
</feature>
<dbReference type="AlphaFoldDB" id="G0TY53"/>
<reference evidence="2" key="1">
    <citation type="journal article" date="2012" name="Proc. Natl. Acad. Sci. U.S.A.">
        <title>Antigenic diversity is generated by distinct evolutionary mechanisms in African trypanosome species.</title>
        <authorList>
            <person name="Jackson A.P."/>
            <person name="Berry A."/>
            <person name="Aslett M."/>
            <person name="Allison H.C."/>
            <person name="Burton P."/>
            <person name="Vavrova-Anderson J."/>
            <person name="Brown R."/>
            <person name="Browne H."/>
            <person name="Corton N."/>
            <person name="Hauser H."/>
            <person name="Gamble J."/>
            <person name="Gilderthorp R."/>
            <person name="Marcello L."/>
            <person name="McQuillan J."/>
            <person name="Otto T.D."/>
            <person name="Quail M.A."/>
            <person name="Sanders M.J."/>
            <person name="van Tonder A."/>
            <person name="Ginger M.L."/>
            <person name="Field M.C."/>
            <person name="Barry J.D."/>
            <person name="Hertz-Fowler C."/>
            <person name="Berriman M."/>
        </authorList>
    </citation>
    <scope>NUCLEOTIDE SEQUENCE</scope>
    <source>
        <strain evidence="2">Y486</strain>
    </source>
</reference>